<dbReference type="AlphaFoldDB" id="A0A3A4KZN5"/>
<evidence type="ECO:0000256" key="2">
    <source>
        <dbReference type="ARBA" id="ARBA00023125"/>
    </source>
</evidence>
<feature type="DNA-binding region" description="H-T-H motif" evidence="4">
    <location>
        <begin position="22"/>
        <end position="41"/>
    </location>
</feature>
<keyword evidence="1" id="KW-0805">Transcription regulation</keyword>
<dbReference type="PROSITE" id="PS50977">
    <property type="entry name" value="HTH_TETR_2"/>
    <property type="match status" value="1"/>
</dbReference>
<dbReference type="EMBL" id="QZFU01000019">
    <property type="protein sequence ID" value="RJO74987.1"/>
    <property type="molecule type" value="Genomic_DNA"/>
</dbReference>
<dbReference type="SUPFAM" id="SSF46689">
    <property type="entry name" value="Homeodomain-like"/>
    <property type="match status" value="1"/>
</dbReference>
<dbReference type="InterPro" id="IPR009057">
    <property type="entry name" value="Homeodomain-like_sf"/>
</dbReference>
<keyword evidence="2 4" id="KW-0238">DNA-binding</keyword>
<evidence type="ECO:0000259" key="5">
    <source>
        <dbReference type="PROSITE" id="PS50977"/>
    </source>
</evidence>
<proteinExistence type="predicted"/>
<evidence type="ECO:0000256" key="3">
    <source>
        <dbReference type="ARBA" id="ARBA00023163"/>
    </source>
</evidence>
<dbReference type="PANTHER" id="PTHR30055:SF234">
    <property type="entry name" value="HTH-TYPE TRANSCRIPTIONAL REGULATOR BETI"/>
    <property type="match status" value="1"/>
</dbReference>
<reference evidence="6 7" key="1">
    <citation type="submission" date="2018-09" db="EMBL/GenBank/DDBJ databases">
        <title>YIM PH21274 draft genome.</title>
        <authorList>
            <person name="Miao C."/>
        </authorList>
    </citation>
    <scope>NUCLEOTIDE SEQUENCE [LARGE SCALE GENOMIC DNA]</scope>
    <source>
        <strain evidence="6 7">YIM PH 21724</strain>
    </source>
</reference>
<protein>
    <submittedName>
        <fullName evidence="6">TetR/AcrR family transcriptional regulator</fullName>
    </submittedName>
</protein>
<feature type="domain" description="HTH tetR-type" evidence="5">
    <location>
        <begin position="1"/>
        <end position="59"/>
    </location>
</feature>
<dbReference type="Gene3D" id="1.10.357.10">
    <property type="entry name" value="Tetracycline Repressor, domain 2"/>
    <property type="match status" value="1"/>
</dbReference>
<evidence type="ECO:0000256" key="4">
    <source>
        <dbReference type="PROSITE-ProRule" id="PRU00335"/>
    </source>
</evidence>
<accession>A0A3A4KZN5</accession>
<sequence length="186" mass="19716">MREAVIAAAQRILVESGVARLSTKEVAAGAGVAESSIFYHFGDRVGLLQAVIAQHVRPLKEALLDSPGHGELRADLVEVVMTLEQFFHSAIPVIAAIQSDSGLRAKFLERGRDSDLGPHRALDVVVARLGAVPGADRIDLRALALLLVGAAHQRALQRHLSPPAALATLPSADALVDALIPVFPKR</sequence>
<evidence type="ECO:0000313" key="6">
    <source>
        <dbReference type="EMBL" id="RJO74987.1"/>
    </source>
</evidence>
<dbReference type="InterPro" id="IPR050109">
    <property type="entry name" value="HTH-type_TetR-like_transc_reg"/>
</dbReference>
<evidence type="ECO:0000313" key="7">
    <source>
        <dbReference type="Proteomes" id="UP000266677"/>
    </source>
</evidence>
<dbReference type="InterPro" id="IPR001647">
    <property type="entry name" value="HTH_TetR"/>
</dbReference>
<dbReference type="GO" id="GO:0003700">
    <property type="term" value="F:DNA-binding transcription factor activity"/>
    <property type="evidence" value="ECO:0007669"/>
    <property type="project" value="TreeGrafter"/>
</dbReference>
<dbReference type="PRINTS" id="PR00455">
    <property type="entry name" value="HTHTETR"/>
</dbReference>
<organism evidence="6 7">
    <name type="scientific">Nocardia panacis</name>
    <dbReference type="NCBI Taxonomy" id="2340916"/>
    <lineage>
        <taxon>Bacteria</taxon>
        <taxon>Bacillati</taxon>
        <taxon>Actinomycetota</taxon>
        <taxon>Actinomycetes</taxon>
        <taxon>Mycobacteriales</taxon>
        <taxon>Nocardiaceae</taxon>
        <taxon>Nocardia</taxon>
    </lineage>
</organism>
<dbReference type="Pfam" id="PF00440">
    <property type="entry name" value="TetR_N"/>
    <property type="match status" value="1"/>
</dbReference>
<name>A0A3A4KZN5_9NOCA</name>
<gene>
    <name evidence="6" type="ORF">D5S18_16445</name>
</gene>
<comment type="caution">
    <text evidence="6">The sequence shown here is derived from an EMBL/GenBank/DDBJ whole genome shotgun (WGS) entry which is preliminary data.</text>
</comment>
<dbReference type="PANTHER" id="PTHR30055">
    <property type="entry name" value="HTH-TYPE TRANSCRIPTIONAL REGULATOR RUTR"/>
    <property type="match status" value="1"/>
</dbReference>
<dbReference type="Proteomes" id="UP000266677">
    <property type="component" value="Unassembled WGS sequence"/>
</dbReference>
<dbReference type="OrthoDB" id="2356263at2"/>
<evidence type="ECO:0000256" key="1">
    <source>
        <dbReference type="ARBA" id="ARBA00023015"/>
    </source>
</evidence>
<keyword evidence="3" id="KW-0804">Transcription</keyword>
<keyword evidence="7" id="KW-1185">Reference proteome</keyword>
<dbReference type="GO" id="GO:0000976">
    <property type="term" value="F:transcription cis-regulatory region binding"/>
    <property type="evidence" value="ECO:0007669"/>
    <property type="project" value="TreeGrafter"/>
</dbReference>